<accession>A0AC35UCL5</accession>
<evidence type="ECO:0000313" key="1">
    <source>
        <dbReference type="Proteomes" id="UP000095286"/>
    </source>
</evidence>
<dbReference type="WBParaSite" id="RSKR_0001020000.1">
    <property type="protein sequence ID" value="RSKR_0001020000.1"/>
    <property type="gene ID" value="RSKR_0001020000"/>
</dbReference>
<reference evidence="2" key="1">
    <citation type="submission" date="2016-11" db="UniProtKB">
        <authorList>
            <consortium name="WormBaseParasite"/>
        </authorList>
    </citation>
    <scope>IDENTIFICATION</scope>
    <source>
        <strain evidence="2">KR3021</strain>
    </source>
</reference>
<protein>
    <submittedName>
        <fullName evidence="2">Glucuronosyltransferase</fullName>
    </submittedName>
</protein>
<evidence type="ECO:0000313" key="2">
    <source>
        <dbReference type="WBParaSite" id="RSKR_0001020000.1"/>
    </source>
</evidence>
<name>A0AC35UCL5_9BILA</name>
<organism evidence="1 2">
    <name type="scientific">Rhabditophanes sp. KR3021</name>
    <dbReference type="NCBI Taxonomy" id="114890"/>
    <lineage>
        <taxon>Eukaryota</taxon>
        <taxon>Metazoa</taxon>
        <taxon>Ecdysozoa</taxon>
        <taxon>Nematoda</taxon>
        <taxon>Chromadorea</taxon>
        <taxon>Rhabditida</taxon>
        <taxon>Tylenchina</taxon>
        <taxon>Panagrolaimomorpha</taxon>
        <taxon>Strongyloidoidea</taxon>
        <taxon>Alloionematidae</taxon>
        <taxon>Rhabditophanes</taxon>
    </lineage>
</organism>
<sequence>MKILLLFKFLLIGIGIAEGGKVLVANLLNSKSHAASIYPIAKRLAERGHEVTFLTLGTKSSGTWKGVGFKEILLNSSLLDESYGFVFQWLAFENPFPKHLLSFYQFQDAFFKNYTNNYEYMEVISQKYDLVMINEALIGMAGLAGIYNRAKYNTTLITFSTTGLERSYLVDPNAVYTYLKPFDPLSLYHRISILFANYKDYMANAINIDKVYGDIYNQLGITFSVAEVYRNSTFYLAESLDKVFAPQPTTANVIYSGSFCDETLKIEETLLEPKIKKFVEDDESMGTIYVAFGSQMPWKGMPKEKIQVFIDTFASFERYRFVWSIQIDLNEYKVPSNLLAVKWVQQMELLSHPKTLIYINHGGLKSFREGICTETPMIVIPFYLDQRSNAVTGQNLKIAERVVKTNLTLVAISDKISQLINNHQTYSTQIAKVKSFIIDRIMGSADEASFNVDKVIRIKMKHPKSKEFWKLQALNIWFYDRYFLNVFIYFVLFALLLSW</sequence>
<dbReference type="Proteomes" id="UP000095286">
    <property type="component" value="Unplaced"/>
</dbReference>
<proteinExistence type="predicted"/>